<dbReference type="Proteomes" id="UP001595990">
    <property type="component" value="Unassembled WGS sequence"/>
</dbReference>
<protein>
    <submittedName>
        <fullName evidence="1">Uncharacterized protein</fullName>
    </submittedName>
</protein>
<accession>A0ABV9BER7</accession>
<reference evidence="2" key="1">
    <citation type="journal article" date="2019" name="Int. J. Syst. Evol. Microbiol.">
        <title>The Global Catalogue of Microorganisms (GCM) 10K type strain sequencing project: providing services to taxonomists for standard genome sequencing and annotation.</title>
        <authorList>
            <consortium name="The Broad Institute Genomics Platform"/>
            <consortium name="The Broad Institute Genome Sequencing Center for Infectious Disease"/>
            <person name="Wu L."/>
            <person name="Ma J."/>
        </authorList>
    </citation>
    <scope>NUCLEOTIDE SEQUENCE [LARGE SCALE GENOMIC DNA]</scope>
    <source>
        <strain evidence="2">CECT 8064</strain>
    </source>
</reference>
<evidence type="ECO:0000313" key="2">
    <source>
        <dbReference type="Proteomes" id="UP001595990"/>
    </source>
</evidence>
<keyword evidence="2" id="KW-1185">Reference proteome</keyword>
<evidence type="ECO:0000313" key="1">
    <source>
        <dbReference type="EMBL" id="MFC4512549.1"/>
    </source>
</evidence>
<gene>
    <name evidence="1" type="ORF">ACFPEN_06335</name>
</gene>
<comment type="caution">
    <text evidence="1">The sequence shown here is derived from an EMBL/GenBank/DDBJ whole genome shotgun (WGS) entry which is preliminary data.</text>
</comment>
<sequence length="275" mass="28678">MLSTLVDNFNDNITGSQWGNYYGGVSEVGGRARVPCTNDYAGYQSAYQWTLANSSVYVQVPTVPGASTSTDAYCAVLVNSPTTGTRIGFTIKPVTNVLRMQNDVGYFDSGAVEIAYSATNHRWLRIREDGTNVYWDTAPDGSTWTNRRTLASPAWIATSVDTCALDLSAHRDGGAGDYAEYDYCNTLSDANTFFGSAALAGDGALAGSAIHTAIATGSLAGDGTLTAGTWLSAHATAAMSAGSSLAVSFGSTVGSDMTADVGPPAGRWRVGGPWK</sequence>
<organism evidence="1 2">
    <name type="scientific">Streptomyces ehimensis</name>
    <dbReference type="NCBI Taxonomy" id="68195"/>
    <lineage>
        <taxon>Bacteria</taxon>
        <taxon>Bacillati</taxon>
        <taxon>Actinomycetota</taxon>
        <taxon>Actinomycetes</taxon>
        <taxon>Kitasatosporales</taxon>
        <taxon>Streptomycetaceae</taxon>
        <taxon>Streptomyces</taxon>
    </lineage>
</organism>
<dbReference type="RefSeq" id="WP_417922467.1">
    <property type="nucleotide sequence ID" value="NZ_JBHSFS010000002.1"/>
</dbReference>
<proteinExistence type="predicted"/>
<name>A0ABV9BER7_9ACTN</name>
<dbReference type="EMBL" id="JBHSFS010000002">
    <property type="protein sequence ID" value="MFC4512549.1"/>
    <property type="molecule type" value="Genomic_DNA"/>
</dbReference>